<dbReference type="InterPro" id="IPR025961">
    <property type="entry name" value="Metal_resist"/>
</dbReference>
<name>A0ABU0IRF5_9CAUL</name>
<dbReference type="Proteomes" id="UP001228905">
    <property type="component" value="Unassembled WGS sequence"/>
</dbReference>
<evidence type="ECO:0000313" key="2">
    <source>
        <dbReference type="Proteomes" id="UP001228905"/>
    </source>
</evidence>
<accession>A0ABU0IRF5</accession>
<protein>
    <submittedName>
        <fullName evidence="1">Spy/CpxP family protein refolding chaperone</fullName>
    </submittedName>
</protein>
<reference evidence="1 2" key="1">
    <citation type="submission" date="2023-07" db="EMBL/GenBank/DDBJ databases">
        <title>Genomic Encyclopedia of Type Strains, Phase IV (KMG-IV): sequencing the most valuable type-strain genomes for metagenomic binning, comparative biology and taxonomic classification.</title>
        <authorList>
            <person name="Goeker M."/>
        </authorList>
    </citation>
    <scope>NUCLEOTIDE SEQUENCE [LARGE SCALE GENOMIC DNA]</scope>
    <source>
        <strain evidence="1 2">DSM 18695</strain>
    </source>
</reference>
<sequence length="147" mass="15749">MRIGPGLILAAILLTGLGGAVGGWAGVQYGLHQARDEASLDEVLHHQLNLTPAQNARIEALETGFHTRRRALEAEMEAANRDLALALTRQHSYGPEARQAIGRFHAAMGALQEATVQHILAMRAVLTPEQAKTFDATISETLAPAGR</sequence>
<organism evidence="1 2">
    <name type="scientific">Caulobacter ginsengisoli</name>
    <dbReference type="NCBI Taxonomy" id="400775"/>
    <lineage>
        <taxon>Bacteria</taxon>
        <taxon>Pseudomonadati</taxon>
        <taxon>Pseudomonadota</taxon>
        <taxon>Alphaproteobacteria</taxon>
        <taxon>Caulobacterales</taxon>
        <taxon>Caulobacteraceae</taxon>
        <taxon>Caulobacter</taxon>
    </lineage>
</organism>
<dbReference type="EMBL" id="JAUSVS010000004">
    <property type="protein sequence ID" value="MDQ0464589.1"/>
    <property type="molecule type" value="Genomic_DNA"/>
</dbReference>
<gene>
    <name evidence="1" type="ORF">QO010_002373</name>
</gene>
<dbReference type="Gene3D" id="1.20.120.1490">
    <property type="match status" value="1"/>
</dbReference>
<keyword evidence="2" id="KW-1185">Reference proteome</keyword>
<dbReference type="RefSeq" id="WP_307349375.1">
    <property type="nucleotide sequence ID" value="NZ_JAUSVS010000004.1"/>
</dbReference>
<evidence type="ECO:0000313" key="1">
    <source>
        <dbReference type="EMBL" id="MDQ0464589.1"/>
    </source>
</evidence>
<comment type="caution">
    <text evidence="1">The sequence shown here is derived from an EMBL/GenBank/DDBJ whole genome shotgun (WGS) entry which is preliminary data.</text>
</comment>
<dbReference type="Pfam" id="PF13801">
    <property type="entry name" value="Metal_resist"/>
    <property type="match status" value="1"/>
</dbReference>
<proteinExistence type="predicted"/>